<protein>
    <submittedName>
        <fullName evidence="1">8816_t:CDS:1</fullName>
    </submittedName>
</protein>
<proteinExistence type="predicted"/>
<organism evidence="1 2">
    <name type="scientific">Cetraspora pellucida</name>
    <dbReference type="NCBI Taxonomy" id="1433469"/>
    <lineage>
        <taxon>Eukaryota</taxon>
        <taxon>Fungi</taxon>
        <taxon>Fungi incertae sedis</taxon>
        <taxon>Mucoromycota</taxon>
        <taxon>Glomeromycotina</taxon>
        <taxon>Glomeromycetes</taxon>
        <taxon>Diversisporales</taxon>
        <taxon>Gigasporaceae</taxon>
        <taxon>Cetraspora</taxon>
    </lineage>
</organism>
<dbReference type="EMBL" id="CAJVPW010002405">
    <property type="protein sequence ID" value="CAG8505653.1"/>
    <property type="molecule type" value="Genomic_DNA"/>
</dbReference>
<sequence>MYNFSNVIGILDGFYMNLFKVPSKKNKDVYFTQKHCYAIHLQAVVDYQGIFINYDLGYLASVHDAKVFQNSSLYHYRNQLFEENDYILADSVYPISSYIIPSFKDPLGPDKNRKTLFNKKHSKSCIIVE</sequence>
<gene>
    <name evidence="1" type="ORF">SPELUC_LOCUS3226</name>
</gene>
<comment type="caution">
    <text evidence="1">The sequence shown here is derived from an EMBL/GenBank/DDBJ whole genome shotgun (WGS) entry which is preliminary data.</text>
</comment>
<dbReference type="Proteomes" id="UP000789366">
    <property type="component" value="Unassembled WGS sequence"/>
</dbReference>
<evidence type="ECO:0000313" key="2">
    <source>
        <dbReference type="Proteomes" id="UP000789366"/>
    </source>
</evidence>
<keyword evidence="2" id="KW-1185">Reference proteome</keyword>
<evidence type="ECO:0000313" key="1">
    <source>
        <dbReference type="EMBL" id="CAG8505653.1"/>
    </source>
</evidence>
<name>A0ACA9L1M5_9GLOM</name>
<accession>A0ACA9L1M5</accession>
<reference evidence="1" key="1">
    <citation type="submission" date="2021-06" db="EMBL/GenBank/DDBJ databases">
        <authorList>
            <person name="Kallberg Y."/>
            <person name="Tangrot J."/>
            <person name="Rosling A."/>
        </authorList>
    </citation>
    <scope>NUCLEOTIDE SEQUENCE</scope>
    <source>
        <strain evidence="1">28 12/20/2015</strain>
    </source>
</reference>